<accession>A0A382R3D2</accession>
<feature type="domain" description="YCII-related" evidence="1">
    <location>
        <begin position="1"/>
        <end position="85"/>
    </location>
</feature>
<dbReference type="EMBL" id="UINC01118836">
    <property type="protein sequence ID" value="SVC92233.1"/>
    <property type="molecule type" value="Genomic_DNA"/>
</dbReference>
<name>A0A382R3D2_9ZZZZ</name>
<dbReference type="Pfam" id="PF03795">
    <property type="entry name" value="YCII"/>
    <property type="match status" value="1"/>
</dbReference>
<proteinExistence type="predicted"/>
<dbReference type="InterPro" id="IPR005545">
    <property type="entry name" value="YCII"/>
</dbReference>
<evidence type="ECO:0000259" key="1">
    <source>
        <dbReference type="Pfam" id="PF03795"/>
    </source>
</evidence>
<gene>
    <name evidence="2" type="ORF">METZ01_LOCUS345087</name>
</gene>
<sequence length="90" mass="9466">MHFVIHAIDRTDAGSLRVRTRPAHLDYLGGFDVTFGGPMLDDDGAMCGSLIVVQAEDRAAAEAFAAGDPYALAGLFETVTITAMKPVLGV</sequence>
<evidence type="ECO:0000313" key="2">
    <source>
        <dbReference type="EMBL" id="SVC92233.1"/>
    </source>
</evidence>
<protein>
    <recommendedName>
        <fullName evidence="1">YCII-related domain-containing protein</fullName>
    </recommendedName>
</protein>
<reference evidence="2" key="1">
    <citation type="submission" date="2018-05" db="EMBL/GenBank/DDBJ databases">
        <authorList>
            <person name="Lanie J.A."/>
            <person name="Ng W.-L."/>
            <person name="Kazmierczak K.M."/>
            <person name="Andrzejewski T.M."/>
            <person name="Davidsen T.M."/>
            <person name="Wayne K.J."/>
            <person name="Tettelin H."/>
            <person name="Glass J.I."/>
            <person name="Rusch D."/>
            <person name="Podicherti R."/>
            <person name="Tsui H.-C.T."/>
            <person name="Winkler M.E."/>
        </authorList>
    </citation>
    <scope>NUCLEOTIDE SEQUENCE</scope>
</reference>
<dbReference type="InterPro" id="IPR051807">
    <property type="entry name" value="Sec-metab_biosynth-assoc"/>
</dbReference>
<dbReference type="PANTHER" id="PTHR33606">
    <property type="entry name" value="PROTEIN YCII"/>
    <property type="match status" value="1"/>
</dbReference>
<dbReference type="Gene3D" id="3.30.70.1060">
    <property type="entry name" value="Dimeric alpha+beta barrel"/>
    <property type="match status" value="1"/>
</dbReference>
<organism evidence="2">
    <name type="scientific">marine metagenome</name>
    <dbReference type="NCBI Taxonomy" id="408172"/>
    <lineage>
        <taxon>unclassified sequences</taxon>
        <taxon>metagenomes</taxon>
        <taxon>ecological metagenomes</taxon>
    </lineage>
</organism>
<dbReference type="InterPro" id="IPR011008">
    <property type="entry name" value="Dimeric_a/b-barrel"/>
</dbReference>
<dbReference type="PANTHER" id="PTHR33606:SF3">
    <property type="entry name" value="PROTEIN YCII"/>
    <property type="match status" value="1"/>
</dbReference>
<dbReference type="SUPFAM" id="SSF54909">
    <property type="entry name" value="Dimeric alpha+beta barrel"/>
    <property type="match status" value="1"/>
</dbReference>
<dbReference type="AlphaFoldDB" id="A0A382R3D2"/>